<evidence type="ECO:0000313" key="3">
    <source>
        <dbReference type="Proteomes" id="UP000322873"/>
    </source>
</evidence>
<protein>
    <submittedName>
        <fullName evidence="2">Uncharacterized protein</fullName>
    </submittedName>
</protein>
<dbReference type="Proteomes" id="UP000322873">
    <property type="component" value="Unassembled WGS sequence"/>
</dbReference>
<keyword evidence="3" id="KW-1185">Reference proteome</keyword>
<evidence type="ECO:0000256" key="1">
    <source>
        <dbReference type="SAM" id="MobiDB-lite"/>
    </source>
</evidence>
<dbReference type="EMBL" id="VICG01000008">
    <property type="protein sequence ID" value="KAA8569720.1"/>
    <property type="molecule type" value="Genomic_DNA"/>
</dbReference>
<evidence type="ECO:0000313" key="2">
    <source>
        <dbReference type="EMBL" id="KAA8569720.1"/>
    </source>
</evidence>
<comment type="caution">
    <text evidence="2">The sequence shown here is derived from an EMBL/GenBank/DDBJ whole genome shotgun (WGS) entry which is preliminary data.</text>
</comment>
<proteinExistence type="predicted"/>
<name>A0A5M9JM27_MONFR</name>
<organism evidence="2 3">
    <name type="scientific">Monilinia fructicola</name>
    <name type="common">Brown rot fungus</name>
    <name type="synonym">Ciboria fructicola</name>
    <dbReference type="NCBI Taxonomy" id="38448"/>
    <lineage>
        <taxon>Eukaryota</taxon>
        <taxon>Fungi</taxon>
        <taxon>Dikarya</taxon>
        <taxon>Ascomycota</taxon>
        <taxon>Pezizomycotina</taxon>
        <taxon>Leotiomycetes</taxon>
        <taxon>Helotiales</taxon>
        <taxon>Sclerotiniaceae</taxon>
        <taxon>Monilinia</taxon>
    </lineage>
</organism>
<feature type="region of interest" description="Disordered" evidence="1">
    <location>
        <begin position="1"/>
        <end position="26"/>
    </location>
</feature>
<accession>A0A5M9JM27</accession>
<dbReference type="AlphaFoldDB" id="A0A5M9JM27"/>
<gene>
    <name evidence="2" type="ORF">EYC84_001307</name>
</gene>
<reference evidence="2 3" key="1">
    <citation type="submission" date="2019-06" db="EMBL/GenBank/DDBJ databases">
        <title>Genome Sequence of the Brown Rot Fungal Pathogen Monilinia fructicola.</title>
        <authorList>
            <person name="De Miccolis Angelini R.M."/>
            <person name="Landi L."/>
            <person name="Abate D."/>
            <person name="Pollastro S."/>
            <person name="Romanazzi G."/>
            <person name="Faretra F."/>
        </authorList>
    </citation>
    <scope>NUCLEOTIDE SEQUENCE [LARGE SCALE GENOMIC DNA]</scope>
    <source>
        <strain evidence="2 3">Mfrc123</strain>
    </source>
</reference>
<sequence length="98" mass="10578">MRFTKEKQEQLRAAKEKKGKKVIKEERRAHRAVRAQESMSAAAAVNPADTAPFAASQVLQPGRRAIKSRAPATNSPASIRSPNPTKLGVLIIISSSTS</sequence>